<dbReference type="GO" id="GO:0016020">
    <property type="term" value="C:membrane"/>
    <property type="evidence" value="ECO:0007669"/>
    <property type="project" value="UniProtKB-SubCell"/>
</dbReference>
<proteinExistence type="inferred from homology"/>
<evidence type="ECO:0000313" key="8">
    <source>
        <dbReference type="Proteomes" id="UP000184356"/>
    </source>
</evidence>
<sequence length="182" mass="20584">MLRWYQHCLRSSPLLTQSVTTSVLFAAGDISAQQLIEKRKPEAHEWARTCRMACYGGLVFGPAASTWYRLIASRVNFRDVRKTLLARVACDQLVFAPVATGVFLSSMALLEGADPRQKLDESYFTALRTNYLVWPMAQFVNFKFVPVQHQLLFVNVVSLGWNCFLSCLNSGSKETIQHSQVM</sequence>
<evidence type="ECO:0000256" key="1">
    <source>
        <dbReference type="ARBA" id="ARBA00004141"/>
    </source>
</evidence>
<comment type="subcellular location">
    <subcellularLocation>
        <location evidence="1">Membrane</location>
        <topology evidence="1">Multi-pass membrane protein</topology>
    </subcellularLocation>
</comment>
<protein>
    <recommendedName>
        <fullName evidence="9">Protein sym1</fullName>
    </recommendedName>
</protein>
<reference evidence="8" key="1">
    <citation type="journal article" date="2017" name="Genome Biol.">
        <title>Comparative genomics reveals high biological diversity and specific adaptations in the industrially and medically important fungal genus Aspergillus.</title>
        <authorList>
            <person name="de Vries R.P."/>
            <person name="Riley R."/>
            <person name="Wiebenga A."/>
            <person name="Aguilar-Osorio G."/>
            <person name="Amillis S."/>
            <person name="Uchima C.A."/>
            <person name="Anderluh G."/>
            <person name="Asadollahi M."/>
            <person name="Askin M."/>
            <person name="Barry K."/>
            <person name="Battaglia E."/>
            <person name="Bayram O."/>
            <person name="Benocci T."/>
            <person name="Braus-Stromeyer S.A."/>
            <person name="Caldana C."/>
            <person name="Canovas D."/>
            <person name="Cerqueira G.C."/>
            <person name="Chen F."/>
            <person name="Chen W."/>
            <person name="Choi C."/>
            <person name="Clum A."/>
            <person name="Dos Santos R.A."/>
            <person name="Damasio A.R."/>
            <person name="Diallinas G."/>
            <person name="Emri T."/>
            <person name="Fekete E."/>
            <person name="Flipphi M."/>
            <person name="Freyberg S."/>
            <person name="Gallo A."/>
            <person name="Gournas C."/>
            <person name="Habgood R."/>
            <person name="Hainaut M."/>
            <person name="Harispe M.L."/>
            <person name="Henrissat B."/>
            <person name="Hilden K.S."/>
            <person name="Hope R."/>
            <person name="Hossain A."/>
            <person name="Karabika E."/>
            <person name="Karaffa L."/>
            <person name="Karanyi Z."/>
            <person name="Krasevec N."/>
            <person name="Kuo A."/>
            <person name="Kusch H."/>
            <person name="LaButti K."/>
            <person name="Lagendijk E.L."/>
            <person name="Lapidus A."/>
            <person name="Levasseur A."/>
            <person name="Lindquist E."/>
            <person name="Lipzen A."/>
            <person name="Logrieco A.F."/>
            <person name="MacCabe A."/>
            <person name="Maekelae M.R."/>
            <person name="Malavazi I."/>
            <person name="Melin P."/>
            <person name="Meyer V."/>
            <person name="Mielnichuk N."/>
            <person name="Miskei M."/>
            <person name="Molnar A.P."/>
            <person name="Mule G."/>
            <person name="Ngan C.Y."/>
            <person name="Orejas M."/>
            <person name="Orosz E."/>
            <person name="Ouedraogo J.P."/>
            <person name="Overkamp K.M."/>
            <person name="Park H.-S."/>
            <person name="Perrone G."/>
            <person name="Piumi F."/>
            <person name="Punt P.J."/>
            <person name="Ram A.F."/>
            <person name="Ramon A."/>
            <person name="Rauscher S."/>
            <person name="Record E."/>
            <person name="Riano-Pachon D.M."/>
            <person name="Robert V."/>
            <person name="Roehrig J."/>
            <person name="Ruller R."/>
            <person name="Salamov A."/>
            <person name="Salih N.S."/>
            <person name="Samson R.A."/>
            <person name="Sandor E."/>
            <person name="Sanguinetti M."/>
            <person name="Schuetze T."/>
            <person name="Sepcic K."/>
            <person name="Shelest E."/>
            <person name="Sherlock G."/>
            <person name="Sophianopoulou V."/>
            <person name="Squina F.M."/>
            <person name="Sun H."/>
            <person name="Susca A."/>
            <person name="Todd R.B."/>
            <person name="Tsang A."/>
            <person name="Unkles S.E."/>
            <person name="van de Wiele N."/>
            <person name="van Rossen-Uffink D."/>
            <person name="Oliveira J.V."/>
            <person name="Vesth T.C."/>
            <person name="Visser J."/>
            <person name="Yu J.-H."/>
            <person name="Zhou M."/>
            <person name="Andersen M.R."/>
            <person name="Archer D.B."/>
            <person name="Baker S.E."/>
            <person name="Benoit I."/>
            <person name="Brakhage A.A."/>
            <person name="Braus G.H."/>
            <person name="Fischer R."/>
            <person name="Frisvad J.C."/>
            <person name="Goldman G.H."/>
            <person name="Houbraken J."/>
            <person name="Oakley B."/>
            <person name="Pocsi I."/>
            <person name="Scazzocchio C."/>
            <person name="Seiboth B."/>
            <person name="vanKuyk P.A."/>
            <person name="Wortman J."/>
            <person name="Dyer P.S."/>
            <person name="Grigoriev I.V."/>
        </authorList>
    </citation>
    <scope>NUCLEOTIDE SEQUENCE [LARGE SCALE GENOMIC DNA]</scope>
    <source>
        <strain evidence="8">CBS 593.65</strain>
    </source>
</reference>
<keyword evidence="5" id="KW-0472">Membrane</keyword>
<dbReference type="GO" id="GO:0005739">
    <property type="term" value="C:mitochondrion"/>
    <property type="evidence" value="ECO:0007669"/>
    <property type="project" value="TreeGrafter"/>
</dbReference>
<keyword evidence="3" id="KW-0812">Transmembrane</keyword>
<dbReference type="Proteomes" id="UP000184356">
    <property type="component" value="Unassembled WGS sequence"/>
</dbReference>
<dbReference type="AlphaFoldDB" id="A0A1L9T9X6"/>
<evidence type="ECO:0000256" key="5">
    <source>
        <dbReference type="ARBA" id="ARBA00023136"/>
    </source>
</evidence>
<accession>A0A1L9T9X6</accession>
<gene>
    <name evidence="7" type="ORF">ASPSYDRAFT_1158713</name>
</gene>
<dbReference type="Pfam" id="PF04117">
    <property type="entry name" value="Mpv17_PMP22"/>
    <property type="match status" value="1"/>
</dbReference>
<dbReference type="GeneID" id="63756124"/>
<evidence type="ECO:0000313" key="7">
    <source>
        <dbReference type="EMBL" id="OJJ56165.1"/>
    </source>
</evidence>
<evidence type="ECO:0000256" key="3">
    <source>
        <dbReference type="ARBA" id="ARBA00022692"/>
    </source>
</evidence>
<evidence type="ECO:0000256" key="4">
    <source>
        <dbReference type="ARBA" id="ARBA00022989"/>
    </source>
</evidence>
<dbReference type="EMBL" id="KV878591">
    <property type="protein sequence ID" value="OJJ56165.1"/>
    <property type="molecule type" value="Genomic_DNA"/>
</dbReference>
<organism evidence="7 8">
    <name type="scientific">Aspergillus sydowii CBS 593.65</name>
    <dbReference type="NCBI Taxonomy" id="1036612"/>
    <lineage>
        <taxon>Eukaryota</taxon>
        <taxon>Fungi</taxon>
        <taxon>Dikarya</taxon>
        <taxon>Ascomycota</taxon>
        <taxon>Pezizomycotina</taxon>
        <taxon>Eurotiomycetes</taxon>
        <taxon>Eurotiomycetidae</taxon>
        <taxon>Eurotiales</taxon>
        <taxon>Aspergillaceae</taxon>
        <taxon>Aspergillus</taxon>
        <taxon>Aspergillus subgen. Nidulantes</taxon>
    </lineage>
</organism>
<evidence type="ECO:0000256" key="2">
    <source>
        <dbReference type="ARBA" id="ARBA00006824"/>
    </source>
</evidence>
<dbReference type="RefSeq" id="XP_040699971.1">
    <property type="nucleotide sequence ID" value="XM_040840051.1"/>
</dbReference>
<keyword evidence="4" id="KW-1133">Transmembrane helix</keyword>
<dbReference type="InterPro" id="IPR007248">
    <property type="entry name" value="Mpv17_PMP22"/>
</dbReference>
<dbReference type="PANTHER" id="PTHR11266">
    <property type="entry name" value="PEROXISOMAL MEMBRANE PROTEIN 2, PXMP2 MPV17"/>
    <property type="match status" value="1"/>
</dbReference>
<name>A0A1L9T9X6_9EURO</name>
<dbReference type="OrthoDB" id="430207at2759"/>
<dbReference type="PANTHER" id="PTHR11266:SF17">
    <property type="entry name" value="PROTEIN MPV17"/>
    <property type="match status" value="1"/>
</dbReference>
<keyword evidence="8" id="KW-1185">Reference proteome</keyword>
<evidence type="ECO:0008006" key="9">
    <source>
        <dbReference type="Google" id="ProtNLM"/>
    </source>
</evidence>
<dbReference type="VEuPathDB" id="FungiDB:ASPSYDRAFT_1158713"/>
<comment type="similarity">
    <text evidence="2 6">Belongs to the peroxisomal membrane protein PXMP2/4 family.</text>
</comment>
<evidence type="ECO:0000256" key="6">
    <source>
        <dbReference type="RuleBase" id="RU363053"/>
    </source>
</evidence>
<dbReference type="STRING" id="1036612.A0A1L9T9X6"/>